<organism evidence="2 3">
    <name type="scientific">Roridomyces roridus</name>
    <dbReference type="NCBI Taxonomy" id="1738132"/>
    <lineage>
        <taxon>Eukaryota</taxon>
        <taxon>Fungi</taxon>
        <taxon>Dikarya</taxon>
        <taxon>Basidiomycota</taxon>
        <taxon>Agaricomycotina</taxon>
        <taxon>Agaricomycetes</taxon>
        <taxon>Agaricomycetidae</taxon>
        <taxon>Agaricales</taxon>
        <taxon>Marasmiineae</taxon>
        <taxon>Mycenaceae</taxon>
        <taxon>Roridomyces</taxon>
    </lineage>
</organism>
<feature type="region of interest" description="Disordered" evidence="1">
    <location>
        <begin position="86"/>
        <end position="119"/>
    </location>
</feature>
<dbReference type="AlphaFoldDB" id="A0AAD7FPQ8"/>
<proteinExistence type="predicted"/>
<gene>
    <name evidence="2" type="ORF">FB45DRAFT_867364</name>
</gene>
<accession>A0AAD7FPQ8</accession>
<reference evidence="2" key="1">
    <citation type="submission" date="2023-03" db="EMBL/GenBank/DDBJ databases">
        <title>Massive genome expansion in bonnet fungi (Mycena s.s.) driven by repeated elements and novel gene families across ecological guilds.</title>
        <authorList>
            <consortium name="Lawrence Berkeley National Laboratory"/>
            <person name="Harder C.B."/>
            <person name="Miyauchi S."/>
            <person name="Viragh M."/>
            <person name="Kuo A."/>
            <person name="Thoen E."/>
            <person name="Andreopoulos B."/>
            <person name="Lu D."/>
            <person name="Skrede I."/>
            <person name="Drula E."/>
            <person name="Henrissat B."/>
            <person name="Morin E."/>
            <person name="Kohler A."/>
            <person name="Barry K."/>
            <person name="LaButti K."/>
            <person name="Morin E."/>
            <person name="Salamov A."/>
            <person name="Lipzen A."/>
            <person name="Mereny Z."/>
            <person name="Hegedus B."/>
            <person name="Baldrian P."/>
            <person name="Stursova M."/>
            <person name="Weitz H."/>
            <person name="Taylor A."/>
            <person name="Grigoriev I.V."/>
            <person name="Nagy L.G."/>
            <person name="Martin F."/>
            <person name="Kauserud H."/>
        </authorList>
    </citation>
    <scope>NUCLEOTIDE SEQUENCE</scope>
    <source>
        <strain evidence="2">9284</strain>
    </source>
</reference>
<sequence>MLSRVFAVERKADAGNAWDSLGLIRTTGTRDASREFGYSTRPSGSAQSGLSVTVHAEWFSGLSPTLPLGAFWTSFKATAPDTDGLSFGSSSGLKSSNPGAVSVGSRAPRSGGEAQKRRRAHRDLHGFAGMDDLRQGAGSASWTSKGPNKRALNPDHQYLEARAKLLWQQLALDGACQASHGILIWFLSTLDVFRWPAAPGFVFVADVGEKVQYPLWEWLRLEYVQEDEGADPRGVRGCRAVLHERFVEKSILTVDTRYAKETLPVRECFVVLTDRAGLDDGRAKEEVHVEAGWERDWWLGGGGGFKPRECYDAFGDQVKGMPSVMCRWDVGAVTRANVARAFAL</sequence>
<keyword evidence="3" id="KW-1185">Reference proteome</keyword>
<comment type="caution">
    <text evidence="2">The sequence shown here is derived from an EMBL/GenBank/DDBJ whole genome shotgun (WGS) entry which is preliminary data.</text>
</comment>
<evidence type="ECO:0000256" key="1">
    <source>
        <dbReference type="SAM" id="MobiDB-lite"/>
    </source>
</evidence>
<protein>
    <submittedName>
        <fullName evidence="2">Uncharacterized protein</fullName>
    </submittedName>
</protein>
<evidence type="ECO:0000313" key="3">
    <source>
        <dbReference type="Proteomes" id="UP001221142"/>
    </source>
</evidence>
<evidence type="ECO:0000313" key="2">
    <source>
        <dbReference type="EMBL" id="KAJ7631195.1"/>
    </source>
</evidence>
<dbReference type="Proteomes" id="UP001221142">
    <property type="component" value="Unassembled WGS sequence"/>
</dbReference>
<name>A0AAD7FPQ8_9AGAR</name>
<dbReference type="EMBL" id="JARKIF010000009">
    <property type="protein sequence ID" value="KAJ7631195.1"/>
    <property type="molecule type" value="Genomic_DNA"/>
</dbReference>
<feature type="compositionally biased region" description="Low complexity" evidence="1">
    <location>
        <begin position="86"/>
        <end position="96"/>
    </location>
</feature>